<dbReference type="OrthoDB" id="9805194at2"/>
<evidence type="ECO:0000256" key="4">
    <source>
        <dbReference type="ARBA" id="ARBA00038058"/>
    </source>
</evidence>
<dbReference type="Gene3D" id="3.40.50.300">
    <property type="entry name" value="P-loop containing nucleotide triphosphate hydrolases"/>
    <property type="match status" value="2"/>
</dbReference>
<keyword evidence="7" id="KW-1185">Reference proteome</keyword>
<keyword evidence="1" id="KW-0547">Nucleotide-binding</keyword>
<dbReference type="GO" id="GO:0003676">
    <property type="term" value="F:nucleic acid binding"/>
    <property type="evidence" value="ECO:0007669"/>
    <property type="project" value="InterPro"/>
</dbReference>
<evidence type="ECO:0000256" key="1">
    <source>
        <dbReference type="ARBA" id="ARBA00022741"/>
    </source>
</evidence>
<dbReference type="Pfam" id="PF13307">
    <property type="entry name" value="Helicase_C_2"/>
    <property type="match status" value="1"/>
</dbReference>
<dbReference type="GO" id="GO:0016818">
    <property type="term" value="F:hydrolase activity, acting on acid anhydrides, in phosphorus-containing anhydrides"/>
    <property type="evidence" value="ECO:0007669"/>
    <property type="project" value="InterPro"/>
</dbReference>
<dbReference type="Proteomes" id="UP000460715">
    <property type="component" value="Unassembled WGS sequence"/>
</dbReference>
<gene>
    <name evidence="6" type="ORF">E0493_10205</name>
</gene>
<feature type="domain" description="Helicase ATP-binding" evidence="5">
    <location>
        <begin position="207"/>
        <end position="483"/>
    </location>
</feature>
<dbReference type="InterPro" id="IPR014013">
    <property type="entry name" value="Helic_SF1/SF2_ATP-bd_DinG/Rad3"/>
</dbReference>
<evidence type="ECO:0000256" key="3">
    <source>
        <dbReference type="ARBA" id="ARBA00022840"/>
    </source>
</evidence>
<dbReference type="PANTHER" id="PTHR11472">
    <property type="entry name" value="DNA REPAIR DEAD HELICASE RAD3/XP-D SUBFAMILY MEMBER"/>
    <property type="match status" value="1"/>
</dbReference>
<dbReference type="InterPro" id="IPR027417">
    <property type="entry name" value="P-loop_NTPase"/>
</dbReference>
<dbReference type="InterPro" id="IPR006555">
    <property type="entry name" value="ATP-dep_Helicase_C"/>
</dbReference>
<evidence type="ECO:0000313" key="6">
    <source>
        <dbReference type="EMBL" id="MXP63719.1"/>
    </source>
</evidence>
<dbReference type="SMART" id="SM00491">
    <property type="entry name" value="HELICc2"/>
    <property type="match status" value="1"/>
</dbReference>
<dbReference type="PANTHER" id="PTHR11472:SF34">
    <property type="entry name" value="REGULATOR OF TELOMERE ELONGATION HELICASE 1"/>
    <property type="match status" value="1"/>
</dbReference>
<keyword evidence="2" id="KW-0378">Hydrolase</keyword>
<evidence type="ECO:0000259" key="5">
    <source>
        <dbReference type="PROSITE" id="PS51193"/>
    </source>
</evidence>
<proteinExistence type="inferred from homology"/>
<dbReference type="PROSITE" id="PS51193">
    <property type="entry name" value="HELICASE_ATP_BIND_2"/>
    <property type="match status" value="1"/>
</dbReference>
<dbReference type="AlphaFoldDB" id="A0A845BJV9"/>
<dbReference type="RefSeq" id="WP_160936844.1">
    <property type="nucleotide sequence ID" value="NZ_SNVJ01000007.1"/>
</dbReference>
<keyword evidence="3" id="KW-0067">ATP-binding</keyword>
<sequence>MKGAAGALPPRLLLPDAPALVAPAPGSAVLLTPDGELSTLRAAAVPAALRELGPPILVHAPATAKRLNLPALPGAWDLLELFAFCQPALAAPPTPRGLALALDLPPPPDAESAAALLPEIATELLRRLARARNAPLNREAAALAARLRDAADWPWADSILAALGQPGARPGRDALKVWRALPEWEEAAPSPPPASLPVSPAEARTRLAEILGESAEQRPSQADFASAASLAFAPREAPGEPQLVLAEAGTGTGKTLGYVASASLWAERNGAPVWIATYTRNLQRQLDQELARLYPEPEQRRQRVVIRKGRENYLCLLNYDEAASGAMPGRLLPLALVARWALATRDGDLLGGDFPGWLMELFSAGAISLLADRRGECIHSACPHWKRCYVEHSIRRAAGAHLVVANHALVMVQAALGGGEDGPALRYVFDEGHHLFDAADGAFSAALSGAEMAELRRWLLGSEGGRGRARGLRRRLEELLAEHPALLPPLELVERNARTLPSPGWWDRWAVLPEADEQRAEDRGEPPDDPRPVVARTVQGEPAETFLRAVRTQILARTAEADPLYDAECDLHPLHEDLPDAAARLEDALERLRAPLKHLAKLLADLLEDPDQELETGDRIRLETATRSIERRALMPLAAWVAMLARLREPPSEPGQRPTYVDWLALSRREGRDVDAGLHRHWLDPTVPFATQVAAPAHGVLIASATLRDAARKDPESAWREAEARTGVQHLPSPAIRAAVPSPFDYAANTRAFVVEDITRDSPGQIAAAMQQLFRAAGGGALGLFTAIRRLRDVHARIAPALAEAGLPLYAQHVDAMDSATLVDIFRAEEDSCLLGTDALRDGVDVPGRALRLLVFDRVPWPRPSILHRERRIHLSGGRPGGYDDAIARHRLRQAFGRLIRRADDRGVFVLLDSRTPSRLLAGLPEGVVPQRLGLAEAVRQTATFLSQTPSPPGC</sequence>
<dbReference type="GO" id="GO:0005524">
    <property type="term" value="F:ATP binding"/>
    <property type="evidence" value="ECO:0007669"/>
    <property type="project" value="UniProtKB-KW"/>
</dbReference>
<evidence type="ECO:0000256" key="2">
    <source>
        <dbReference type="ARBA" id="ARBA00022801"/>
    </source>
</evidence>
<protein>
    <submittedName>
        <fullName evidence="6">ATP-dependent DNA helicase</fullName>
    </submittedName>
</protein>
<reference evidence="6 7" key="1">
    <citation type="submission" date="2019-03" db="EMBL/GenBank/DDBJ databases">
        <title>Roseomonas sp. a novel Roseomonas species isolated from Sea whip Gorgonian.</title>
        <authorList>
            <person name="Li F."/>
            <person name="Pan X."/>
            <person name="Huang S."/>
            <person name="Li Z."/>
            <person name="Meng B."/>
        </authorList>
    </citation>
    <scope>NUCLEOTIDE SEQUENCE [LARGE SCALE GENOMIC DNA]</scope>
    <source>
        <strain evidence="6 7">M0104</strain>
    </source>
</reference>
<dbReference type="EMBL" id="SNVJ01000007">
    <property type="protein sequence ID" value="MXP63719.1"/>
    <property type="molecule type" value="Genomic_DNA"/>
</dbReference>
<comment type="similarity">
    <text evidence="4">Belongs to the helicase family. DinG subfamily.</text>
</comment>
<dbReference type="InterPro" id="IPR045028">
    <property type="entry name" value="DinG/Rad3-like"/>
</dbReference>
<dbReference type="SUPFAM" id="SSF52540">
    <property type="entry name" value="P-loop containing nucleoside triphosphate hydrolases"/>
    <property type="match status" value="2"/>
</dbReference>
<comment type="caution">
    <text evidence="6">The sequence shown here is derived from an EMBL/GenBank/DDBJ whole genome shotgun (WGS) entry which is preliminary data.</text>
</comment>
<name>A0A845BJV9_9PROT</name>
<organism evidence="6 7">
    <name type="scientific">Teichococcus coralli</name>
    <dbReference type="NCBI Taxonomy" id="2545983"/>
    <lineage>
        <taxon>Bacteria</taxon>
        <taxon>Pseudomonadati</taxon>
        <taxon>Pseudomonadota</taxon>
        <taxon>Alphaproteobacteria</taxon>
        <taxon>Acetobacterales</taxon>
        <taxon>Roseomonadaceae</taxon>
        <taxon>Roseomonas</taxon>
    </lineage>
</organism>
<keyword evidence="6" id="KW-0347">Helicase</keyword>
<evidence type="ECO:0000313" key="7">
    <source>
        <dbReference type="Proteomes" id="UP000460715"/>
    </source>
</evidence>
<accession>A0A845BJV9</accession>
<dbReference type="GO" id="GO:0003678">
    <property type="term" value="F:DNA helicase activity"/>
    <property type="evidence" value="ECO:0007669"/>
    <property type="project" value="TreeGrafter"/>
</dbReference>
<dbReference type="GO" id="GO:0006139">
    <property type="term" value="P:nucleobase-containing compound metabolic process"/>
    <property type="evidence" value="ECO:0007669"/>
    <property type="project" value="InterPro"/>
</dbReference>